<dbReference type="AlphaFoldDB" id="A0A450YDR1"/>
<sequence>MDNLPIYKKEVIPILTLHLSKDNLTRPSGKIFRQKSSKWQRRPRLNTEHATYTLEFFKANPFFHLLGLENQIFALMFWTTRYCHHSLRELEVDLSKALNRKIYRQTLIPLFRKWETLGFAIKHLQHRYNKQGKLTKSFRRNYYDLPAKGKEFMELIIFFARFGEIPEGAEIPELKICGTVVKTPRNFMFRDWKSIDQEHTLTSNYFKKCYHHNNFYTKRKKNSQGEWEFSFELIEKCSKWFILVKCSFNSDPPFKEKLSDLIDSIPENIKQRYTHPWFNGQETFKNAKLFEKFGLGKEYEDSASSSKGFWAKQEPRLIKKILKQYGKKKEKGLRIHSFERFISHLVKSEGKSFFPFKAEKMREAVDGNVTKMALGIDSQSVADLIREMEKTTGQKIDGKAMARIMRQPTQKLRKALEAVKYRILGKTPAKPKQADTVQKKPIYGQKIVKEQVSVYNPKTGKEEIREVKKYVKTIVGYQEPKQEQPQKPRKKYVPVKSWVGLLMFALKMDTIEEINEKFFKKREG</sequence>
<evidence type="ECO:0000313" key="2">
    <source>
        <dbReference type="EMBL" id="VFK47132.1"/>
    </source>
</evidence>
<accession>A0A450YDR1</accession>
<dbReference type="EMBL" id="CAADFR010000046">
    <property type="protein sequence ID" value="VFK39669.1"/>
    <property type="molecule type" value="Genomic_DNA"/>
</dbReference>
<proteinExistence type="predicted"/>
<gene>
    <name evidence="2" type="ORF">BECKSD772E_GA0070983_10887</name>
    <name evidence="1" type="ORF">BECKSD772F_GA0070984_104613</name>
</gene>
<name>A0A450YDR1_9GAMM</name>
<evidence type="ECO:0000313" key="1">
    <source>
        <dbReference type="EMBL" id="VFK39669.1"/>
    </source>
</evidence>
<dbReference type="EMBL" id="CAADFU010000088">
    <property type="protein sequence ID" value="VFK47132.1"/>
    <property type="molecule type" value="Genomic_DNA"/>
</dbReference>
<protein>
    <submittedName>
        <fullName evidence="1">Uncharacterized protein</fullName>
    </submittedName>
</protein>
<reference evidence="1" key="1">
    <citation type="submission" date="2019-02" db="EMBL/GenBank/DDBJ databases">
        <authorList>
            <person name="Gruber-Vodicka R. H."/>
            <person name="Seah K. B. B."/>
        </authorList>
    </citation>
    <scope>NUCLEOTIDE SEQUENCE</scope>
    <source>
        <strain evidence="2">BECK_S1320</strain>
        <strain evidence="1">BECK_S1321</strain>
    </source>
</reference>
<organism evidence="1">
    <name type="scientific">Candidatus Kentrum sp. SD</name>
    <dbReference type="NCBI Taxonomy" id="2126332"/>
    <lineage>
        <taxon>Bacteria</taxon>
        <taxon>Pseudomonadati</taxon>
        <taxon>Pseudomonadota</taxon>
        <taxon>Gammaproteobacteria</taxon>
        <taxon>Candidatus Kentrum</taxon>
    </lineage>
</organism>